<evidence type="ECO:0000313" key="2">
    <source>
        <dbReference type="EMBL" id="KAL3521943.1"/>
    </source>
</evidence>
<reference evidence="2 3" key="1">
    <citation type="submission" date="2024-11" db="EMBL/GenBank/DDBJ databases">
        <title>A near-complete genome assembly of Cinchona calisaya.</title>
        <authorList>
            <person name="Lian D.C."/>
            <person name="Zhao X.W."/>
            <person name="Wei L."/>
        </authorList>
    </citation>
    <scope>NUCLEOTIDE SEQUENCE [LARGE SCALE GENOMIC DNA]</scope>
    <source>
        <tissue evidence="2">Nenye</tissue>
    </source>
</reference>
<keyword evidence="1" id="KW-0812">Transmembrane</keyword>
<protein>
    <submittedName>
        <fullName evidence="2">Uncharacterized protein</fullName>
    </submittedName>
</protein>
<comment type="caution">
    <text evidence="2">The sequence shown here is derived from an EMBL/GenBank/DDBJ whole genome shotgun (WGS) entry which is preliminary data.</text>
</comment>
<dbReference type="PANTHER" id="PTHR45786:SF75">
    <property type="entry name" value="ATP-DEPENDENT DNA HELICASE"/>
    <property type="match status" value="1"/>
</dbReference>
<accession>A0ABD2ZWI1</accession>
<keyword evidence="1" id="KW-1133">Transmembrane helix</keyword>
<name>A0ABD2ZWI1_9GENT</name>
<feature type="transmembrane region" description="Helical" evidence="1">
    <location>
        <begin position="285"/>
        <end position="306"/>
    </location>
</feature>
<evidence type="ECO:0000256" key="1">
    <source>
        <dbReference type="SAM" id="Phobius"/>
    </source>
</evidence>
<organism evidence="2 3">
    <name type="scientific">Cinchona calisaya</name>
    <dbReference type="NCBI Taxonomy" id="153742"/>
    <lineage>
        <taxon>Eukaryota</taxon>
        <taxon>Viridiplantae</taxon>
        <taxon>Streptophyta</taxon>
        <taxon>Embryophyta</taxon>
        <taxon>Tracheophyta</taxon>
        <taxon>Spermatophyta</taxon>
        <taxon>Magnoliopsida</taxon>
        <taxon>eudicotyledons</taxon>
        <taxon>Gunneridae</taxon>
        <taxon>Pentapetalae</taxon>
        <taxon>asterids</taxon>
        <taxon>lamiids</taxon>
        <taxon>Gentianales</taxon>
        <taxon>Rubiaceae</taxon>
        <taxon>Cinchonoideae</taxon>
        <taxon>Cinchoneae</taxon>
        <taxon>Cinchona</taxon>
    </lineage>
</organism>
<proteinExistence type="predicted"/>
<dbReference type="Proteomes" id="UP001630127">
    <property type="component" value="Unassembled WGS sequence"/>
</dbReference>
<evidence type="ECO:0000313" key="3">
    <source>
        <dbReference type="Proteomes" id="UP001630127"/>
    </source>
</evidence>
<gene>
    <name evidence="2" type="ORF">ACH5RR_014777</name>
</gene>
<dbReference type="EMBL" id="JBJUIK010000007">
    <property type="protein sequence ID" value="KAL3521943.1"/>
    <property type="molecule type" value="Genomic_DNA"/>
</dbReference>
<dbReference type="PANTHER" id="PTHR45786">
    <property type="entry name" value="DNA BINDING PROTEIN-LIKE"/>
    <property type="match status" value="1"/>
</dbReference>
<sequence length="314" mass="36253">MKPLELPSAADCEHCGAKRFHLEPANFCCSGGEISVVTPAMPYDLMRLYTSQSEECLEFRKNVRTHNNSLAFTSLGAKYDHNLTKNSKGVYTFCVQGQVYHFLNGLKSSTDEPSGIQLYFYDTEEELSRRLDFSPRFHESTVKLLMNVLGENPYAKFFKALRDIHDLENQTIVISTETVVEELTDEQNNLLTSEFNHTEFKDLAQFLDSTTQTVGISLATRNDSAILIDLPKKKARQLKNWATRNEKKFAPLIKNKEYQKLSPKMFYQQHKEITMIADLMPTMKVNFYLIVNYAFLLIVLLEYLTFEKFYRLPG</sequence>
<dbReference type="AlphaFoldDB" id="A0ABD2ZWI1"/>
<keyword evidence="3" id="KW-1185">Reference proteome</keyword>
<keyword evidence="1" id="KW-0472">Membrane</keyword>